<dbReference type="PANTHER" id="PTHR11649">
    <property type="entry name" value="MSS1/TRME-RELATED GTP-BINDING PROTEIN"/>
    <property type="match status" value="1"/>
</dbReference>
<dbReference type="HAMAP" id="MF_00321">
    <property type="entry name" value="GTPase_EngB"/>
    <property type="match status" value="1"/>
</dbReference>
<dbReference type="PANTHER" id="PTHR11649:SF13">
    <property type="entry name" value="ENGB-TYPE G DOMAIN-CONTAINING PROTEIN"/>
    <property type="match status" value="1"/>
</dbReference>
<evidence type="ECO:0000256" key="7">
    <source>
        <dbReference type="ARBA" id="ARBA00023134"/>
    </source>
</evidence>
<evidence type="ECO:0000256" key="9">
    <source>
        <dbReference type="ARBA" id="ARBA00023306"/>
    </source>
</evidence>
<dbReference type="AlphaFoldDB" id="A0A8J6XXY0"/>
<dbReference type="InterPro" id="IPR006073">
    <property type="entry name" value="GTP-bd"/>
</dbReference>
<accession>A0A8J6XXY0</accession>
<evidence type="ECO:0000256" key="1">
    <source>
        <dbReference type="ARBA" id="ARBA00001946"/>
    </source>
</evidence>
<keyword evidence="3 10" id="KW-0132">Cell division</keyword>
<dbReference type="InterPro" id="IPR019987">
    <property type="entry name" value="GTP-bd_ribosome_bio_YsxC"/>
</dbReference>
<evidence type="ECO:0000256" key="8">
    <source>
        <dbReference type="ARBA" id="ARBA00023210"/>
    </source>
</evidence>
<evidence type="ECO:0000256" key="6">
    <source>
        <dbReference type="ARBA" id="ARBA00022842"/>
    </source>
</evidence>
<keyword evidence="4" id="KW-0479">Metal-binding</keyword>
<dbReference type="InterPro" id="IPR027417">
    <property type="entry name" value="P-loop_NTPase"/>
</dbReference>
<dbReference type="GO" id="GO:0046872">
    <property type="term" value="F:metal ion binding"/>
    <property type="evidence" value="ECO:0007669"/>
    <property type="project" value="UniProtKB-KW"/>
</dbReference>
<dbReference type="Pfam" id="PF01926">
    <property type="entry name" value="MMR_HSR1"/>
    <property type="match status" value="1"/>
</dbReference>
<dbReference type="CDD" id="cd01876">
    <property type="entry name" value="YihA_EngB"/>
    <property type="match status" value="1"/>
</dbReference>
<evidence type="ECO:0000313" key="13">
    <source>
        <dbReference type="Proteomes" id="UP000648239"/>
    </source>
</evidence>
<sequence length="209" mass="22841">MTPRGVRSPIDVKIESSIFVASAYKPSDEPSRPGRQVVFLGRSNVGKSSLINILLGAKKLARTSSTPGRTQSVNFYRINDTFWFVDLPGYGFAKVPKQVREAWGPMVEGFLGRRRDEIGLAVLLVDARHDPTAKDRTMGEWLETAGIPYLVVGTKADKLSGNGRSQSLKMIRNVFGEGAMAIGTVLASSKNGLGLRELWKYLDQAVEAA</sequence>
<organism evidence="12 13">
    <name type="scientific">Candidatus Polarisedimenticola svalbardensis</name>
    <dbReference type="NCBI Taxonomy" id="2886004"/>
    <lineage>
        <taxon>Bacteria</taxon>
        <taxon>Pseudomonadati</taxon>
        <taxon>Acidobacteriota</taxon>
        <taxon>Candidatus Polarisedimenticolia</taxon>
        <taxon>Candidatus Polarisedimenticolales</taxon>
        <taxon>Candidatus Polarisedimenticolaceae</taxon>
        <taxon>Candidatus Polarisedimenticola</taxon>
    </lineage>
</organism>
<dbReference type="GO" id="GO:0005525">
    <property type="term" value="F:GTP binding"/>
    <property type="evidence" value="ECO:0007669"/>
    <property type="project" value="UniProtKB-UniRule"/>
</dbReference>
<keyword evidence="6" id="KW-0460">Magnesium</keyword>
<dbReference type="GO" id="GO:0000917">
    <property type="term" value="P:division septum assembly"/>
    <property type="evidence" value="ECO:0007669"/>
    <property type="project" value="UniProtKB-KW"/>
</dbReference>
<name>A0A8J6XXY0_9BACT</name>
<comment type="function">
    <text evidence="10">Necessary for normal cell division and for the maintenance of normal septation.</text>
</comment>
<protein>
    <recommendedName>
        <fullName evidence="10">Probable GTP-binding protein EngB</fullName>
    </recommendedName>
</protein>
<evidence type="ECO:0000259" key="11">
    <source>
        <dbReference type="PROSITE" id="PS51706"/>
    </source>
</evidence>
<evidence type="ECO:0000256" key="5">
    <source>
        <dbReference type="ARBA" id="ARBA00022741"/>
    </source>
</evidence>
<keyword evidence="9 10" id="KW-0131">Cell cycle</keyword>
<evidence type="ECO:0000256" key="10">
    <source>
        <dbReference type="HAMAP-Rule" id="MF_00321"/>
    </source>
</evidence>
<gene>
    <name evidence="10" type="primary">engB</name>
    <name evidence="12" type="ORF">IFK94_01550</name>
</gene>
<evidence type="ECO:0000256" key="4">
    <source>
        <dbReference type="ARBA" id="ARBA00022723"/>
    </source>
</evidence>
<dbReference type="InterPro" id="IPR030393">
    <property type="entry name" value="G_ENGB_dom"/>
</dbReference>
<evidence type="ECO:0000256" key="3">
    <source>
        <dbReference type="ARBA" id="ARBA00022618"/>
    </source>
</evidence>
<evidence type="ECO:0000313" key="12">
    <source>
        <dbReference type="EMBL" id="MBD3866782.1"/>
    </source>
</evidence>
<dbReference type="SUPFAM" id="SSF52540">
    <property type="entry name" value="P-loop containing nucleoside triphosphate hydrolases"/>
    <property type="match status" value="1"/>
</dbReference>
<keyword evidence="5 10" id="KW-0547">Nucleotide-binding</keyword>
<dbReference type="InterPro" id="IPR005225">
    <property type="entry name" value="Small_GTP-bd"/>
</dbReference>
<dbReference type="PROSITE" id="PS51706">
    <property type="entry name" value="G_ENGB"/>
    <property type="match status" value="1"/>
</dbReference>
<dbReference type="NCBIfam" id="TIGR03598">
    <property type="entry name" value="GTPase_YsxC"/>
    <property type="match status" value="1"/>
</dbReference>
<comment type="caution">
    <text evidence="12">The sequence shown here is derived from an EMBL/GenBank/DDBJ whole genome shotgun (WGS) entry which is preliminary data.</text>
</comment>
<keyword evidence="8 10" id="KW-0717">Septation</keyword>
<comment type="similarity">
    <text evidence="2 10">Belongs to the TRAFAC class TrmE-Era-EngA-EngB-Septin-like GTPase superfamily. EngB GTPase family.</text>
</comment>
<feature type="domain" description="EngB-type G" evidence="11">
    <location>
        <begin position="33"/>
        <end position="208"/>
    </location>
</feature>
<dbReference type="EMBL" id="JACXWD010000003">
    <property type="protein sequence ID" value="MBD3866782.1"/>
    <property type="molecule type" value="Genomic_DNA"/>
</dbReference>
<dbReference type="Gene3D" id="3.40.50.300">
    <property type="entry name" value="P-loop containing nucleotide triphosphate hydrolases"/>
    <property type="match status" value="1"/>
</dbReference>
<dbReference type="Proteomes" id="UP000648239">
    <property type="component" value="Unassembled WGS sequence"/>
</dbReference>
<comment type="cofactor">
    <cofactor evidence="1">
        <name>Mg(2+)</name>
        <dbReference type="ChEBI" id="CHEBI:18420"/>
    </cofactor>
</comment>
<dbReference type="NCBIfam" id="TIGR00231">
    <property type="entry name" value="small_GTP"/>
    <property type="match status" value="1"/>
</dbReference>
<reference evidence="12 13" key="1">
    <citation type="submission" date="2020-08" db="EMBL/GenBank/DDBJ databases">
        <title>Acidobacteriota in marine sediments use diverse sulfur dissimilation pathways.</title>
        <authorList>
            <person name="Wasmund K."/>
        </authorList>
    </citation>
    <scope>NUCLEOTIDE SEQUENCE [LARGE SCALE GENOMIC DNA]</scope>
    <source>
        <strain evidence="12">MAG AM4</strain>
    </source>
</reference>
<proteinExistence type="inferred from homology"/>
<evidence type="ECO:0000256" key="2">
    <source>
        <dbReference type="ARBA" id="ARBA00009638"/>
    </source>
</evidence>
<keyword evidence="7 10" id="KW-0342">GTP-binding</keyword>